<dbReference type="InterPro" id="IPR053137">
    <property type="entry name" value="NLR-like"/>
</dbReference>
<dbReference type="Gene3D" id="1.25.40.10">
    <property type="entry name" value="Tetratricopeptide repeat domain"/>
    <property type="match status" value="1"/>
</dbReference>
<evidence type="ECO:0000313" key="2">
    <source>
        <dbReference type="EMBL" id="GHG08904.1"/>
    </source>
</evidence>
<dbReference type="Pfam" id="PF13374">
    <property type="entry name" value="TPR_10"/>
    <property type="match status" value="1"/>
</dbReference>
<comment type="caution">
    <text evidence="2">The sequence shown here is derived from an EMBL/GenBank/DDBJ whole genome shotgun (WGS) entry which is preliminary data.</text>
</comment>
<feature type="domain" description="SEFIR" evidence="1">
    <location>
        <begin position="991"/>
        <end position="1132"/>
    </location>
</feature>
<dbReference type="InterPro" id="IPR035897">
    <property type="entry name" value="Toll_tir_struct_dom_sf"/>
</dbReference>
<dbReference type="InterPro" id="IPR011990">
    <property type="entry name" value="TPR-like_helical_dom_sf"/>
</dbReference>
<sequence>MIDRLARSLAAALPGLQGEQLAEALWLAAKYPAAFGPSTSPADVIGERTSQTSTEALEAPADTPAETSLNINLALTDEERSPQESEAVSVTEVGLRLLPANGPLQTTVTALSQFRRVRRPGPQVVDVDATIEATADAGRLVIVTGASQERGLDVVIVVDRTPVAMVWTDTIDEFAATLRRTGAFRSVACWSLDGLTLRDSAGTAHSSDFIIDPAGRRLVLLLTDATSTWWYEDQPWHVLSRWAKAMPTTLVHLLPRSYWGYTATGQPSATVRSHHPASPNSSAKVMTYWWSDDPGTADVAVPIITLSQDDIARWVDAVVSGSDWVDAVWVRPPEPIAAPGTKLSAADQVSTFQSRASVGAQHLARILAGAPLLSLQLIRALHDQLVPAPEVGQLAEILVSGLLERLPEDPDSTTPLLRFRPGVADLLYKGTTASQEWDIYEMLTQHLERNARTGNVIRAVLADPHGTRFIDGDLVPFAAMGRGMAIRLGIATPPDEVPTLRKATAVPVKPTDAKSAAAPVVRGTSGIVCVPDATSSLSAKQIADGIVRDLISGLLDVRDTDAARTIEDKGISVALFVDLFSPNDVDQMYTYFNNADVRRAARERLEAVITDDTRVIVTNSFGAVVAYELLCAHPEWPLRTLVTFNAPLGSPPVFDRLDPSPRRSRNLHDRWPESITSWTNIMIRGDVAAAGYDLRELFGGEIRTILLNDVQPDATWHLQSPRVASVISEALRSSQTLAASAPARRSNSRRYLITCVVDYTTSSFPALPHAADESAELVAFFRSLDYEHVSLAPADQTRSRILGDLHRFIRDPGRQPEDAVVFYLSGHASVSRGKYIFFPADATPGQVDITGITADDLSNALFASSSRFMQLIVINTGSSADAIRQMNKTAAKFHQTSNIAMIASSTPMEKSSEPGFTRAIIRAIQGGSDEAEAASLSGIVRRINRYLSGYSTRPATLIDNGSILDYVFAFFSRQQAATTNTTEQMVDDEHHPKVFIAYDHVSPVHADEVHRLADLLRSSGVDAQFDQWAGNTRRDWYEWMSREVVDSDFIIVVSSPAAKFSQNQTAPTGQTRDTQAGVAQIRDLLIRDPQHWSSKILPVVLPSGSPSGFPSFINSHAVTHYVIMDFSRESIEPLLRIITSRPDVVDQQTTHRPNQSAEGVAERLAAPDYGDAEFQRGSSGIHDELGNLAATAGDTAAARMHYESTLETGGPDHPDTLVSRSSLVAAHEAAGDLARAIPLYEATLADRERVLGTDHPDTLTERNNLAYAYQTAGDLTRAIPLYEAVLADRERILGPDHPSTLTSRNNLAYAYQTAGDLTRAIPLYEAVLADSERLLGFDHPTTRAIRSNLDDARST</sequence>
<dbReference type="Gene3D" id="3.40.50.1460">
    <property type="match status" value="1"/>
</dbReference>
<dbReference type="InterPro" id="IPR013568">
    <property type="entry name" value="SEFIR_dom"/>
</dbReference>
<dbReference type="RefSeq" id="WP_191309843.1">
    <property type="nucleotide sequence ID" value="NZ_BNAW01000008.1"/>
</dbReference>
<name>A0ABQ3KAG8_9PSEU</name>
<dbReference type="InterPro" id="IPR029058">
    <property type="entry name" value="AB_hydrolase_fold"/>
</dbReference>
<organism evidence="2 3">
    <name type="scientific">Amycolatopsis bullii</name>
    <dbReference type="NCBI Taxonomy" id="941987"/>
    <lineage>
        <taxon>Bacteria</taxon>
        <taxon>Bacillati</taxon>
        <taxon>Actinomycetota</taxon>
        <taxon>Actinomycetes</taxon>
        <taxon>Pseudonocardiales</taxon>
        <taxon>Pseudonocardiaceae</taxon>
        <taxon>Amycolatopsis</taxon>
    </lineage>
</organism>
<dbReference type="PANTHER" id="PTHR46082">
    <property type="entry name" value="ATP/GTP-BINDING PROTEIN-RELATED"/>
    <property type="match status" value="1"/>
</dbReference>
<dbReference type="Pfam" id="PF08357">
    <property type="entry name" value="SEFIR"/>
    <property type="match status" value="1"/>
</dbReference>
<dbReference type="PROSITE" id="PS51534">
    <property type="entry name" value="SEFIR"/>
    <property type="match status" value="1"/>
</dbReference>
<proteinExistence type="predicted"/>
<dbReference type="Proteomes" id="UP000649955">
    <property type="component" value="Unassembled WGS sequence"/>
</dbReference>
<gene>
    <name evidence="2" type="ORF">GCM10017567_27180</name>
</gene>
<dbReference type="PANTHER" id="PTHR46082:SF6">
    <property type="entry name" value="AAA+ ATPASE DOMAIN-CONTAINING PROTEIN-RELATED"/>
    <property type="match status" value="1"/>
</dbReference>
<dbReference type="SUPFAM" id="SSF52129">
    <property type="entry name" value="Caspase-like"/>
    <property type="match status" value="1"/>
</dbReference>
<dbReference type="NCBIfam" id="NF041121">
    <property type="entry name" value="SAV_2336_NTERM"/>
    <property type="match status" value="1"/>
</dbReference>
<reference evidence="3" key="1">
    <citation type="journal article" date="2019" name="Int. J. Syst. Evol. Microbiol.">
        <title>The Global Catalogue of Microorganisms (GCM) 10K type strain sequencing project: providing services to taxonomists for standard genome sequencing and annotation.</title>
        <authorList>
            <consortium name="The Broad Institute Genomics Platform"/>
            <consortium name="The Broad Institute Genome Sequencing Center for Infectious Disease"/>
            <person name="Wu L."/>
            <person name="Ma J."/>
        </authorList>
    </citation>
    <scope>NUCLEOTIDE SEQUENCE [LARGE SCALE GENOMIC DNA]</scope>
    <source>
        <strain evidence="3">CGMCC 4.7680</strain>
    </source>
</reference>
<dbReference type="EMBL" id="BNAW01000008">
    <property type="protein sequence ID" value="GHG08904.1"/>
    <property type="molecule type" value="Genomic_DNA"/>
</dbReference>
<dbReference type="Gene3D" id="3.40.50.11530">
    <property type="match status" value="1"/>
</dbReference>
<evidence type="ECO:0000313" key="3">
    <source>
        <dbReference type="Proteomes" id="UP000649955"/>
    </source>
</evidence>
<dbReference type="InterPro" id="IPR047738">
    <property type="entry name" value="SAV_2336-like_N"/>
</dbReference>
<keyword evidence="3" id="KW-1185">Reference proteome</keyword>
<protein>
    <recommendedName>
        <fullName evidence="1">SEFIR domain-containing protein</fullName>
    </recommendedName>
</protein>
<dbReference type="SUPFAM" id="SSF48452">
    <property type="entry name" value="TPR-like"/>
    <property type="match status" value="1"/>
</dbReference>
<dbReference type="Pfam" id="PF13424">
    <property type="entry name" value="TPR_12"/>
    <property type="match status" value="1"/>
</dbReference>
<evidence type="ECO:0000259" key="1">
    <source>
        <dbReference type="PROSITE" id="PS51534"/>
    </source>
</evidence>
<accession>A0ABQ3KAG8</accession>
<dbReference type="SUPFAM" id="SSF52200">
    <property type="entry name" value="Toll/Interleukin receptor TIR domain"/>
    <property type="match status" value="1"/>
</dbReference>
<dbReference type="InterPro" id="IPR029030">
    <property type="entry name" value="Caspase-like_dom_sf"/>
</dbReference>
<dbReference type="SUPFAM" id="SSF53474">
    <property type="entry name" value="alpha/beta-Hydrolases"/>
    <property type="match status" value="1"/>
</dbReference>